<gene>
    <name evidence="1" type="ORF">BLL37_17685</name>
</gene>
<dbReference type="OrthoDB" id="6395529at2"/>
<evidence type="ECO:0008006" key="3">
    <source>
        <dbReference type="Google" id="ProtNLM"/>
    </source>
</evidence>
<dbReference type="Gene3D" id="3.40.50.300">
    <property type="entry name" value="P-loop containing nucleotide triphosphate hydrolases"/>
    <property type="match status" value="1"/>
</dbReference>
<evidence type="ECO:0000313" key="1">
    <source>
        <dbReference type="EMBL" id="ONH43631.1"/>
    </source>
</evidence>
<dbReference type="SUPFAM" id="SSF52540">
    <property type="entry name" value="P-loop containing nucleoside triphosphate hydrolases"/>
    <property type="match status" value="1"/>
</dbReference>
<proteinExistence type="predicted"/>
<sequence length="884" mass="100314">MMSEIMTDKKIKPYAIVPSSLYVRREADAQLRQIIADMGRPGYVLVSRQMGKTNLLLNAKREVDSLGDVFVYLDVSNAFSDLRSFFRNITDTILDGAELSLAEVSTLINEARLSADIMQPHKEHERELRAILRAIPGKLVICLDEIDALTKVDYSDNVFSLIRSIYFSGRTNFAEFYRLTYVLSGVADPSELIKNKAISPFNIGEKIYLNDFSLDETFLFLTQCALTFSSEAVSRIFYWASGNPRMTWDICSALESQVISGVHIDEREVDFVVEGLYLKDFDLPPIDHIRTRVELDKEIRNAVMSIHYDKTLSLSDKVKDRLYLAGISTPKAIDGSIKFRNKIMALSLSEKWISDVEVRSTTLENRAADKLRLKQYQDAIDLYTEFLAGNENQEKRNAVLLNVGFCQAMQEKFDEAIEVLSPVNLTLDKHPYFYSFRSYWLGLCYLCKGDYAVAKNEFSKICDQGLTEHSSGFYFQSQVNLAISQFKEFGDFSKDDFESGAVEELLLQVIASEDQMTKYNQVAAVRKVLYSAHYHLALYYMRTENSAGAMESLDKALFYAGEGEKLNLMIYRASFQSDSSIEASIYSNCASELIKTNVYLSRAKQINPAAVTLDECANLIYNLARLDAKQSVIDLINYLDVTRDKQIISSWSLCLQATLIALGDGDVTTFARLTHYRLMTVTEETPVDEVFQTLCFAILLPGGEERAEFADKFVTLFLNMNDYALRDADIRVIWEVVLYKLAVGNFNEALRIYECAADCFERSVSQDKFSENIVQSGRAIFEYMKIKIYGMAEGQKLCNYSALMDIHLSPEKFELPFFNSDFLARFLTEDFSSPREAGRVKGGQKIGRNEIVEIVFNDGKKVKGKYKKLLQIIESGEASLVTDA</sequence>
<dbReference type="Gene3D" id="1.25.40.10">
    <property type="entry name" value="Tetratricopeptide repeat domain"/>
    <property type="match status" value="1"/>
</dbReference>
<dbReference type="EMBL" id="MNPV01000005">
    <property type="protein sequence ID" value="ONH43631.1"/>
    <property type="molecule type" value="Genomic_DNA"/>
</dbReference>
<keyword evidence="2" id="KW-1185">Reference proteome</keyword>
<dbReference type="GeneID" id="57377128"/>
<protein>
    <recommendedName>
        <fullName evidence="3">Tetratricopeptide repeat protein</fullName>
    </recommendedName>
</protein>
<organism evidence="1 2">
    <name type="scientific">Pseudomonas azotoformans</name>
    <dbReference type="NCBI Taxonomy" id="47878"/>
    <lineage>
        <taxon>Bacteria</taxon>
        <taxon>Pseudomonadati</taxon>
        <taxon>Pseudomonadota</taxon>
        <taxon>Gammaproteobacteria</taxon>
        <taxon>Pseudomonadales</taxon>
        <taxon>Pseudomonadaceae</taxon>
        <taxon>Pseudomonas</taxon>
    </lineage>
</organism>
<dbReference type="Pfam" id="PF14516">
    <property type="entry name" value="AAA_35"/>
    <property type="match status" value="1"/>
</dbReference>
<dbReference type="RefSeq" id="WP_071497029.1">
    <property type="nucleotide sequence ID" value="NZ_LT629702.1"/>
</dbReference>
<evidence type="ECO:0000313" key="2">
    <source>
        <dbReference type="Proteomes" id="UP000188559"/>
    </source>
</evidence>
<accession>A0A1V2JG61</accession>
<comment type="caution">
    <text evidence="1">The sequence shown here is derived from an EMBL/GenBank/DDBJ whole genome shotgun (WGS) entry which is preliminary data.</text>
</comment>
<reference evidence="1 2" key="1">
    <citation type="submission" date="2016-10" db="EMBL/GenBank/DDBJ databases">
        <title>Pseudomonas lactis sp. nov. and Pseudomonas paralactis sp. nov., isolated from bovine raw milk.</title>
        <authorList>
            <person name="Von Neubeck M."/>
            <person name="Huptas C."/>
            <person name="Glueck C."/>
            <person name="Krewinkel M."/>
            <person name="Stoeckel M."/>
            <person name="Stressler T."/>
            <person name="Fischer L."/>
            <person name="Hinrichs J."/>
            <person name="Scherer S."/>
            <person name="Wenning M."/>
        </authorList>
    </citation>
    <scope>NUCLEOTIDE SEQUENCE [LARGE SCALE GENOMIC DNA]</scope>
    <source>
        <strain evidence="1 2">DSM 18862</strain>
    </source>
</reference>
<dbReference type="AlphaFoldDB" id="A0A1V2JG61"/>
<dbReference type="Proteomes" id="UP000188559">
    <property type="component" value="Unassembled WGS sequence"/>
</dbReference>
<dbReference type="InterPro" id="IPR011990">
    <property type="entry name" value="TPR-like_helical_dom_sf"/>
</dbReference>
<dbReference type="InterPro" id="IPR027417">
    <property type="entry name" value="P-loop_NTPase"/>
</dbReference>
<dbReference type="SUPFAM" id="SSF48452">
    <property type="entry name" value="TPR-like"/>
    <property type="match status" value="1"/>
</dbReference>
<name>A0A1V2JG61_PSEAZ</name>